<dbReference type="InterPro" id="IPR036236">
    <property type="entry name" value="Znf_C2H2_sf"/>
</dbReference>
<organism evidence="4 5">
    <name type="scientific">Brachionus calyciflorus</name>
    <dbReference type="NCBI Taxonomy" id="104777"/>
    <lineage>
        <taxon>Eukaryota</taxon>
        <taxon>Metazoa</taxon>
        <taxon>Spiralia</taxon>
        <taxon>Gnathifera</taxon>
        <taxon>Rotifera</taxon>
        <taxon>Eurotatoria</taxon>
        <taxon>Monogononta</taxon>
        <taxon>Pseudotrocha</taxon>
        <taxon>Ploima</taxon>
        <taxon>Brachionidae</taxon>
        <taxon>Brachionus</taxon>
    </lineage>
</organism>
<dbReference type="SMART" id="SM00451">
    <property type="entry name" value="ZnF_U1"/>
    <property type="match status" value="1"/>
</dbReference>
<feature type="region of interest" description="Disordered" evidence="2">
    <location>
        <begin position="1305"/>
        <end position="1325"/>
    </location>
</feature>
<feature type="compositionally biased region" description="Low complexity" evidence="2">
    <location>
        <begin position="130"/>
        <end position="147"/>
    </location>
</feature>
<dbReference type="Pfam" id="PF12874">
    <property type="entry name" value="zf-met"/>
    <property type="match status" value="1"/>
</dbReference>
<dbReference type="GO" id="GO:0003676">
    <property type="term" value="F:nucleic acid binding"/>
    <property type="evidence" value="ECO:0007669"/>
    <property type="project" value="InterPro"/>
</dbReference>
<feature type="region of interest" description="Disordered" evidence="2">
    <location>
        <begin position="79"/>
        <end position="159"/>
    </location>
</feature>
<dbReference type="Pfam" id="PF16501">
    <property type="entry name" value="SCAPER_N"/>
    <property type="match status" value="1"/>
</dbReference>
<reference evidence="4" key="1">
    <citation type="submission" date="2021-02" db="EMBL/GenBank/DDBJ databases">
        <authorList>
            <person name="Nowell W R."/>
        </authorList>
    </citation>
    <scope>NUCLEOTIDE SEQUENCE</scope>
    <source>
        <strain evidence="4">Ploen Becks lab</strain>
    </source>
</reference>
<dbReference type="SUPFAM" id="SSF57667">
    <property type="entry name" value="beta-beta-alpha zinc fingers"/>
    <property type="match status" value="1"/>
</dbReference>
<dbReference type="Proteomes" id="UP000663879">
    <property type="component" value="Unassembled WGS sequence"/>
</dbReference>
<feature type="compositionally biased region" description="Low complexity" evidence="2">
    <location>
        <begin position="108"/>
        <end position="118"/>
    </location>
</feature>
<dbReference type="InterPro" id="IPR032446">
    <property type="entry name" value="SCAPER_N"/>
</dbReference>
<accession>A0A813QCJ0</accession>
<keyword evidence="5" id="KW-1185">Reference proteome</keyword>
<evidence type="ECO:0000256" key="2">
    <source>
        <dbReference type="SAM" id="MobiDB-lite"/>
    </source>
</evidence>
<name>A0A813QCJ0_9BILA</name>
<feature type="compositionally biased region" description="Polar residues" evidence="2">
    <location>
        <begin position="119"/>
        <end position="129"/>
    </location>
</feature>
<feature type="coiled-coil region" evidence="1">
    <location>
        <begin position="963"/>
        <end position="997"/>
    </location>
</feature>
<feature type="domain" description="C2H2-type" evidence="3">
    <location>
        <begin position="910"/>
        <end position="932"/>
    </location>
</feature>
<dbReference type="PROSITE" id="PS00028">
    <property type="entry name" value="ZINC_FINGER_C2H2_1"/>
    <property type="match status" value="1"/>
</dbReference>
<feature type="compositionally biased region" description="Basic and acidic residues" evidence="2">
    <location>
        <begin position="148"/>
        <end position="159"/>
    </location>
</feature>
<dbReference type="OrthoDB" id="71500at2759"/>
<evidence type="ECO:0000313" key="5">
    <source>
        <dbReference type="Proteomes" id="UP000663879"/>
    </source>
</evidence>
<dbReference type="PANTHER" id="PTHR31434">
    <property type="entry name" value="S PHASE CYCLIN A-ASSOCIATED PROTEIN IN THE ENDOPLASMIC RETICULUM"/>
    <property type="match status" value="1"/>
</dbReference>
<feature type="region of interest" description="Disordered" evidence="2">
    <location>
        <begin position="582"/>
        <end position="606"/>
    </location>
</feature>
<feature type="compositionally biased region" description="Polar residues" evidence="2">
    <location>
        <begin position="1307"/>
        <end position="1325"/>
    </location>
</feature>
<feature type="non-terminal residue" evidence="4">
    <location>
        <position position="1"/>
    </location>
</feature>
<sequence length="1325" mass="153561">MSNIDNLIRYINEGELLSKEYEAKMSVLMSGIKVNLDQNFKKSKKNKKDTDTVKNQNLLKEKSATFLTNEILNLSLERANSKNSKSSSNADLSAVDKKQTKNTKQKQKQQVQVNNKQKPLNTNLKVQTKNVNSHTNSSTTTPSSINSSKEERSHVNTKDKQSDIRARYWAYLFDNLKRAVDEIYKTCENDDSISECKEVVMILENCTNDFRSLISRIQLIKDYEKIKSNQKSVAWEVRKSSPWKNYSIGQISDKNEAKGTFTKKEINNLVKQNQDSAMSGFKEFNPAYETLINNNNNNINNNNDRFKFKDEFNDEDDFDLEEFDIENNQKNYSEPIDLLNHETFSDLQSIHTDDVSFNTESPFTSGQSFFNLQPTSLNQLSIQTQYLNSLLAQNQQSWFSSINTVQQAFNQVQSQLNQNQFLGYNNLLSNSSELSPFNQNLNNQKQGFNRLNESYENASIFEDSFNFNNTVNGIKNKIANEFHDDDYDYVVEDVDEEDIDDVIEYEYLKNKKLNKHTSSQHHENILKFYEEEEKTIELEIKQDKKLLSVLNEEAKLTRQLSVEQLMHFNHQYEFIKKNSLKNESQENDDLANSKLSTDFETNETERNTPLNEYWKKVNNADDAESEIDSIRTPSRTLQVHEKLLTMPRKESPNERRRKHEEKQARAQEKREQFYQERLHKLRELTKKIEQVSELKKKLLRAKKATLKAKLQRAEEKRQYLLNLKSNKAAVEEQKAHEIAFINSLAAQNRKLAILEKHERRNEVIKQNIEEERLRKQEEQKAKEQAAELRRKELESQRVAKIKEMLEKRQLKQSKIEQTQLEKEKERMETAKAKVKSREMRLAIKEAQFQANKQQAKKRILQKQEEWSKRHELNLEEIRKKAIEMSILHFSSEDHSGEAPTPTPYEKPKYCKVCNVTINSEVQLKSHLRGLKHQQIMNETNQGKNLTISEIEEYNLSCIIDAPKENDEKEMILNEERKKQMKKRLKKLRAKISSKGLEYEANNKDTLTQSELNSVKNFKNSKIPKLIKEMEKNSNSYSNLDKNCSEISRAIQKNNLESLIFRQSNGPNITIRLLEQVSLLSAQQSSVEINSKCANNLINLLNNISKSNSNSSIDFLMSNKIMSLVEILNDHSNIMLLDINDLNSSNTSGKNKISNNWLICSGLFELFSQIFTWVIQETGSANTTVSSSNSSVTSDEDVKKYDQANLIQRTTDIIGLITSFGLIDTLSVFFSNIQGPLDGDQQMADILNSCLNFLFSMTKFLYQKKTVDIFSEKKQEDTTQLISTFKATNLVNIISMLYGMLHKDASTPVKSNHSQISANSSLNDKK</sequence>
<dbReference type="InterPro" id="IPR013087">
    <property type="entry name" value="Znf_C2H2_type"/>
</dbReference>
<comment type="caution">
    <text evidence="4">The sequence shown here is derived from an EMBL/GenBank/DDBJ whole genome shotgun (WGS) entry which is preliminary data.</text>
</comment>
<protein>
    <recommendedName>
        <fullName evidence="3">C2H2-type domain-containing protein</fullName>
    </recommendedName>
</protein>
<evidence type="ECO:0000259" key="3">
    <source>
        <dbReference type="PROSITE" id="PS00028"/>
    </source>
</evidence>
<evidence type="ECO:0000256" key="1">
    <source>
        <dbReference type="SAM" id="Coils"/>
    </source>
</evidence>
<dbReference type="InterPro" id="IPR003604">
    <property type="entry name" value="Matrin/U1-like-C_Znf_C2H2"/>
</dbReference>
<gene>
    <name evidence="4" type="ORF">OXX778_LOCUS4646</name>
</gene>
<proteinExistence type="predicted"/>
<evidence type="ECO:0000313" key="4">
    <source>
        <dbReference type="EMBL" id="CAF0765123.1"/>
    </source>
</evidence>
<dbReference type="GO" id="GO:0008270">
    <property type="term" value="F:zinc ion binding"/>
    <property type="evidence" value="ECO:0007669"/>
    <property type="project" value="InterPro"/>
</dbReference>
<dbReference type="Gene3D" id="3.30.160.60">
    <property type="entry name" value="Classic Zinc Finger"/>
    <property type="match status" value="1"/>
</dbReference>
<dbReference type="PANTHER" id="PTHR31434:SF2">
    <property type="entry name" value="S PHASE CYCLIN A-ASSOCIATED PROTEIN IN THE ENDOPLASMIC RETICULUM"/>
    <property type="match status" value="1"/>
</dbReference>
<feature type="region of interest" description="Disordered" evidence="2">
    <location>
        <begin position="646"/>
        <end position="667"/>
    </location>
</feature>
<dbReference type="EMBL" id="CAJNOC010000468">
    <property type="protein sequence ID" value="CAF0765123.1"/>
    <property type="molecule type" value="Genomic_DNA"/>
</dbReference>
<keyword evidence="1" id="KW-0175">Coiled coil</keyword>